<evidence type="ECO:0000256" key="4">
    <source>
        <dbReference type="ARBA" id="ARBA00022452"/>
    </source>
</evidence>
<gene>
    <name evidence="15" type="ORF">ACFPN1_02575</name>
</gene>
<evidence type="ECO:0000313" key="16">
    <source>
        <dbReference type="Proteomes" id="UP001596036"/>
    </source>
</evidence>
<evidence type="ECO:0000256" key="2">
    <source>
        <dbReference type="ARBA" id="ARBA00008143"/>
    </source>
</evidence>
<dbReference type="RefSeq" id="WP_386752712.1">
    <property type="nucleotide sequence ID" value="NZ_JBHSNM010000001.1"/>
</dbReference>
<keyword evidence="6" id="KW-0732">Signal</keyword>
<dbReference type="PROSITE" id="PS52016">
    <property type="entry name" value="TONB_DEPENDENT_REC_3"/>
    <property type="match status" value="1"/>
</dbReference>
<dbReference type="InterPro" id="IPR037066">
    <property type="entry name" value="Plug_dom_sf"/>
</dbReference>
<evidence type="ECO:0000256" key="7">
    <source>
        <dbReference type="ARBA" id="ARBA00023077"/>
    </source>
</evidence>
<name>A0ABW0SIS6_9GAMM</name>
<dbReference type="EMBL" id="JBHSNM010000001">
    <property type="protein sequence ID" value="MFC5568948.1"/>
    <property type="molecule type" value="Genomic_DNA"/>
</dbReference>
<dbReference type="PANTHER" id="PTHR30069">
    <property type="entry name" value="TONB-DEPENDENT OUTER MEMBRANE RECEPTOR"/>
    <property type="match status" value="1"/>
</dbReference>
<proteinExistence type="inferred from homology"/>
<keyword evidence="8 11" id="KW-0472">Membrane</keyword>
<dbReference type="CDD" id="cd01347">
    <property type="entry name" value="ligand_gated_channel"/>
    <property type="match status" value="1"/>
</dbReference>
<feature type="domain" description="TonB-dependent receptor-like beta-barrel" evidence="13">
    <location>
        <begin position="314"/>
        <end position="652"/>
    </location>
</feature>
<dbReference type="Proteomes" id="UP001596036">
    <property type="component" value="Unassembled WGS sequence"/>
</dbReference>
<accession>A0ABW0SIS6</accession>
<dbReference type="InterPro" id="IPR012910">
    <property type="entry name" value="Plug_dom"/>
</dbReference>
<dbReference type="Pfam" id="PF07715">
    <property type="entry name" value="Plug"/>
    <property type="match status" value="1"/>
</dbReference>
<organism evidence="15 16">
    <name type="scientific">Lysobacter yangpyeongensis</name>
    <dbReference type="NCBI Taxonomy" id="346182"/>
    <lineage>
        <taxon>Bacteria</taxon>
        <taxon>Pseudomonadati</taxon>
        <taxon>Pseudomonadota</taxon>
        <taxon>Gammaproteobacteria</taxon>
        <taxon>Lysobacterales</taxon>
        <taxon>Lysobacteraceae</taxon>
        <taxon>Lysobacter</taxon>
    </lineage>
</organism>
<evidence type="ECO:0000256" key="8">
    <source>
        <dbReference type="ARBA" id="ARBA00023136"/>
    </source>
</evidence>
<dbReference type="PANTHER" id="PTHR30069:SF29">
    <property type="entry name" value="HEMOGLOBIN AND HEMOGLOBIN-HAPTOGLOBIN-BINDING PROTEIN 1-RELATED"/>
    <property type="match status" value="1"/>
</dbReference>
<dbReference type="InterPro" id="IPR039426">
    <property type="entry name" value="TonB-dep_rcpt-like"/>
</dbReference>
<keyword evidence="10 11" id="KW-0998">Cell outer membrane</keyword>
<dbReference type="InterPro" id="IPR000531">
    <property type="entry name" value="Beta-barrel_TonB"/>
</dbReference>
<dbReference type="Pfam" id="PF00593">
    <property type="entry name" value="TonB_dep_Rec_b-barrel"/>
    <property type="match status" value="1"/>
</dbReference>
<evidence type="ECO:0000259" key="13">
    <source>
        <dbReference type="Pfam" id="PF00593"/>
    </source>
</evidence>
<keyword evidence="4 11" id="KW-1134">Transmembrane beta strand</keyword>
<sequence length="680" mass="74187">MGHRDGRLVARIAPHMPRRWRWRDLDTTKRHDAQGTHLHRVGLAVALGVLLCGSAARVEAQGAPLDLTSLSLEELGDIRITSVSKKPERLADAAASVFVITSEDIRRSGARNLPDVLRLAPNLQVAQVSGTGYAISARGMNGSNTAPNKLLVLVDGRSIYTPLFSGVFWDVQDLMLEDVERIEVVSGPGGTLWGVNAVNGVINIVTRAAADTQGTLLAGSAGDAQADIALRHGGSAGASGHFRAYGKYLHRDATSTQDGTAVDDGQHLTQAGFRADWGVGRDRLSLRGMAYDGAQGQPEPGAIHIEGLDVALGDIEYSGANLTADWRRQLASGSTLQVQAYYDRTRRDVPPMFGETLQIVDLQLQHSLHPLGRHSLTWGMNARHSWDRVDNSIYFAFLPGRVQQDWTSLFLQDEVSLRDGLRMVVGARLERNDYTGTEFLPNARLAWTVAPDHLLWAAASRAVRAPSRLDRDAHVPGVPPFLLDGGDPVRSEIAKVYEVGYRGRFGPRVTLSATAFHTDYDDLRTQEIDSSFTFLYFGSGMRGRADGVEAWGTWQASEHWRLSAGFAALDETYRLKPGSNDAQAPAASGNNPSHSWQLRSSWDISPRATLDMGLRHVGKLDNNAVPAYTVLDARLGWQLRDGLELSLSGRNLLDPHAEYGDAATRSEIAPSVALALTWRR</sequence>
<reference evidence="16" key="1">
    <citation type="journal article" date="2019" name="Int. J. Syst. Evol. Microbiol.">
        <title>The Global Catalogue of Microorganisms (GCM) 10K type strain sequencing project: providing services to taxonomists for standard genome sequencing and annotation.</title>
        <authorList>
            <consortium name="The Broad Institute Genomics Platform"/>
            <consortium name="The Broad Institute Genome Sequencing Center for Infectious Disease"/>
            <person name="Wu L."/>
            <person name="Ma J."/>
        </authorList>
    </citation>
    <scope>NUCLEOTIDE SEQUENCE [LARGE SCALE GENOMIC DNA]</scope>
    <source>
        <strain evidence="16">KACC 11407</strain>
    </source>
</reference>
<keyword evidence="3 11" id="KW-0813">Transport</keyword>
<evidence type="ECO:0000256" key="10">
    <source>
        <dbReference type="ARBA" id="ARBA00023237"/>
    </source>
</evidence>
<evidence type="ECO:0000256" key="3">
    <source>
        <dbReference type="ARBA" id="ARBA00022448"/>
    </source>
</evidence>
<keyword evidence="7 12" id="KW-0798">TonB box</keyword>
<evidence type="ECO:0000256" key="5">
    <source>
        <dbReference type="ARBA" id="ARBA00022692"/>
    </source>
</evidence>
<evidence type="ECO:0000256" key="9">
    <source>
        <dbReference type="ARBA" id="ARBA00023170"/>
    </source>
</evidence>
<comment type="subcellular location">
    <subcellularLocation>
        <location evidence="1 11">Cell outer membrane</location>
        <topology evidence="1 11">Multi-pass membrane protein</topology>
    </subcellularLocation>
</comment>
<evidence type="ECO:0000259" key="14">
    <source>
        <dbReference type="Pfam" id="PF07715"/>
    </source>
</evidence>
<evidence type="ECO:0000256" key="1">
    <source>
        <dbReference type="ARBA" id="ARBA00004571"/>
    </source>
</evidence>
<evidence type="ECO:0000313" key="15">
    <source>
        <dbReference type="EMBL" id="MFC5568948.1"/>
    </source>
</evidence>
<protein>
    <submittedName>
        <fullName evidence="15">TonB-dependent receptor plug domain-containing protein</fullName>
    </submittedName>
</protein>
<keyword evidence="9 15" id="KW-0675">Receptor</keyword>
<dbReference type="InterPro" id="IPR036942">
    <property type="entry name" value="Beta-barrel_TonB_sf"/>
</dbReference>
<evidence type="ECO:0000256" key="6">
    <source>
        <dbReference type="ARBA" id="ARBA00022729"/>
    </source>
</evidence>
<dbReference type="SUPFAM" id="SSF56935">
    <property type="entry name" value="Porins"/>
    <property type="match status" value="1"/>
</dbReference>
<keyword evidence="5 11" id="KW-0812">Transmembrane</keyword>
<evidence type="ECO:0000256" key="11">
    <source>
        <dbReference type="PROSITE-ProRule" id="PRU01360"/>
    </source>
</evidence>
<dbReference type="Gene3D" id="2.170.130.10">
    <property type="entry name" value="TonB-dependent receptor, plug domain"/>
    <property type="match status" value="1"/>
</dbReference>
<dbReference type="Gene3D" id="2.40.170.20">
    <property type="entry name" value="TonB-dependent receptor, beta-barrel domain"/>
    <property type="match status" value="1"/>
</dbReference>
<comment type="similarity">
    <text evidence="2">Belongs to the TonB-dependent receptor family. Hemoglobin/haptoglobin binding protein subfamily.</text>
</comment>
<feature type="domain" description="TonB-dependent receptor plug" evidence="14">
    <location>
        <begin position="90"/>
        <end position="201"/>
    </location>
</feature>
<evidence type="ECO:0000256" key="12">
    <source>
        <dbReference type="RuleBase" id="RU003357"/>
    </source>
</evidence>
<comment type="caution">
    <text evidence="15">The sequence shown here is derived from an EMBL/GenBank/DDBJ whole genome shotgun (WGS) entry which is preliminary data.</text>
</comment>
<keyword evidence="16" id="KW-1185">Reference proteome</keyword>